<evidence type="ECO:0000313" key="1">
    <source>
        <dbReference type="EMBL" id="KFD59273.1"/>
    </source>
</evidence>
<sequence length="97" mass="11245">VTNLHTTDVSCQRRRGSTSVCACSNLLSGWVLSDHHGPLLHFNGEMLAIGRSVKWMNRCTRTMATHCRNQTRRRQPRDRRIWECEAQVDERVNGILR</sequence>
<reference evidence="1" key="1">
    <citation type="journal article" date="2014" name="Nat. Genet.">
        <title>Genome and transcriptome of the porcine whipworm Trichuris suis.</title>
        <authorList>
            <person name="Jex A.R."/>
            <person name="Nejsum P."/>
            <person name="Schwarz E.M."/>
            <person name="Hu L."/>
            <person name="Young N.D."/>
            <person name="Hall R.S."/>
            <person name="Korhonen P.K."/>
            <person name="Liao S."/>
            <person name="Thamsborg S."/>
            <person name="Xia J."/>
            <person name="Xu P."/>
            <person name="Wang S."/>
            <person name="Scheerlinck J.P."/>
            <person name="Hofmann A."/>
            <person name="Sternberg P.W."/>
            <person name="Wang J."/>
            <person name="Gasser R.B."/>
        </authorList>
    </citation>
    <scope>NUCLEOTIDE SEQUENCE [LARGE SCALE GENOMIC DNA]</scope>
    <source>
        <strain evidence="1">DCEP-RM93F</strain>
    </source>
</reference>
<protein>
    <submittedName>
        <fullName evidence="1">Uncharacterized protein</fullName>
    </submittedName>
</protein>
<feature type="non-terminal residue" evidence="1">
    <location>
        <position position="1"/>
    </location>
</feature>
<gene>
    <name evidence="1" type="ORF">M514_28548</name>
</gene>
<dbReference type="EMBL" id="KL368299">
    <property type="protein sequence ID" value="KFD59273.1"/>
    <property type="molecule type" value="Genomic_DNA"/>
</dbReference>
<dbReference type="AlphaFoldDB" id="A0A085MPX7"/>
<proteinExistence type="predicted"/>
<dbReference type="Proteomes" id="UP000030758">
    <property type="component" value="Unassembled WGS sequence"/>
</dbReference>
<name>A0A085MPX7_9BILA</name>
<accession>A0A085MPX7</accession>
<organism evidence="1">
    <name type="scientific">Trichuris suis</name>
    <name type="common">pig whipworm</name>
    <dbReference type="NCBI Taxonomy" id="68888"/>
    <lineage>
        <taxon>Eukaryota</taxon>
        <taxon>Metazoa</taxon>
        <taxon>Ecdysozoa</taxon>
        <taxon>Nematoda</taxon>
        <taxon>Enoplea</taxon>
        <taxon>Dorylaimia</taxon>
        <taxon>Trichinellida</taxon>
        <taxon>Trichuridae</taxon>
        <taxon>Trichuris</taxon>
    </lineage>
</organism>